<accession>A0ABD0UGZ5</accession>
<feature type="region of interest" description="Disordered" evidence="1">
    <location>
        <begin position="187"/>
        <end position="234"/>
    </location>
</feature>
<gene>
    <name evidence="2" type="ORF">M5K25_018007</name>
</gene>
<dbReference type="AlphaFoldDB" id="A0ABD0UGZ5"/>
<sequence length="234" mass="25657">MGAQKSIHAGKAKINFNVDLTHKLCGALLVPSLRNSSSPFSQIVGRCDIGLDAVFGLDLIFLFRLERVSIKHPDIFGGSEKLDLLWDKGLQDSNVGLVWFPPLNSPSRMEPYLESFCMSFVRVFSVVHTWFWAEGKRGRAWEREKGACEGEFVRCSQRFLLARVLFIFSGRRPCSLKALEVSTSARRRGSLPDLGGSKRSVGSLPASGGSKRSDGSLPASGGSERSSGSLPHRI</sequence>
<proteinExistence type="predicted"/>
<dbReference type="EMBL" id="JANQDX010000014">
    <property type="protein sequence ID" value="KAL0912062.1"/>
    <property type="molecule type" value="Genomic_DNA"/>
</dbReference>
<organism evidence="2 3">
    <name type="scientific">Dendrobium thyrsiflorum</name>
    <name type="common">Pinecone-like raceme dendrobium</name>
    <name type="synonym">Orchid</name>
    <dbReference type="NCBI Taxonomy" id="117978"/>
    <lineage>
        <taxon>Eukaryota</taxon>
        <taxon>Viridiplantae</taxon>
        <taxon>Streptophyta</taxon>
        <taxon>Embryophyta</taxon>
        <taxon>Tracheophyta</taxon>
        <taxon>Spermatophyta</taxon>
        <taxon>Magnoliopsida</taxon>
        <taxon>Liliopsida</taxon>
        <taxon>Asparagales</taxon>
        <taxon>Orchidaceae</taxon>
        <taxon>Epidendroideae</taxon>
        <taxon>Malaxideae</taxon>
        <taxon>Dendrobiinae</taxon>
        <taxon>Dendrobium</taxon>
    </lineage>
</organism>
<evidence type="ECO:0000256" key="1">
    <source>
        <dbReference type="SAM" id="MobiDB-lite"/>
    </source>
</evidence>
<feature type="compositionally biased region" description="Polar residues" evidence="1">
    <location>
        <begin position="223"/>
        <end position="234"/>
    </location>
</feature>
<name>A0ABD0UGZ5_DENTH</name>
<dbReference type="Proteomes" id="UP001552299">
    <property type="component" value="Unassembled WGS sequence"/>
</dbReference>
<comment type="caution">
    <text evidence="2">The sequence shown here is derived from an EMBL/GenBank/DDBJ whole genome shotgun (WGS) entry which is preliminary data.</text>
</comment>
<evidence type="ECO:0000313" key="3">
    <source>
        <dbReference type="Proteomes" id="UP001552299"/>
    </source>
</evidence>
<reference evidence="2 3" key="1">
    <citation type="journal article" date="2024" name="Plant Biotechnol. J.">
        <title>Dendrobium thyrsiflorum genome and its molecular insights into genes involved in important horticultural traits.</title>
        <authorList>
            <person name="Chen B."/>
            <person name="Wang J.Y."/>
            <person name="Zheng P.J."/>
            <person name="Li K.L."/>
            <person name="Liang Y.M."/>
            <person name="Chen X.F."/>
            <person name="Zhang C."/>
            <person name="Zhao X."/>
            <person name="He X."/>
            <person name="Zhang G.Q."/>
            <person name="Liu Z.J."/>
            <person name="Xu Q."/>
        </authorList>
    </citation>
    <scope>NUCLEOTIDE SEQUENCE [LARGE SCALE GENOMIC DNA]</scope>
    <source>
        <strain evidence="2">GZMU011</strain>
    </source>
</reference>
<evidence type="ECO:0000313" key="2">
    <source>
        <dbReference type="EMBL" id="KAL0912062.1"/>
    </source>
</evidence>
<protein>
    <submittedName>
        <fullName evidence="2">Uncharacterized protein</fullName>
    </submittedName>
</protein>
<keyword evidence="3" id="KW-1185">Reference proteome</keyword>